<organism evidence="2 3">
    <name type="scientific">Blastomyces gilchristii (strain SLH14081)</name>
    <name type="common">Blastomyces dermatitidis</name>
    <dbReference type="NCBI Taxonomy" id="559298"/>
    <lineage>
        <taxon>Eukaryota</taxon>
        <taxon>Fungi</taxon>
        <taxon>Dikarya</taxon>
        <taxon>Ascomycota</taxon>
        <taxon>Pezizomycotina</taxon>
        <taxon>Eurotiomycetes</taxon>
        <taxon>Eurotiomycetidae</taxon>
        <taxon>Onygenales</taxon>
        <taxon>Ajellomycetaceae</taxon>
        <taxon>Blastomyces</taxon>
    </lineage>
</organism>
<dbReference type="Proteomes" id="UP000002038">
    <property type="component" value="Unassembled WGS sequence"/>
</dbReference>
<dbReference type="VEuPathDB" id="FungiDB:BDBG_16542"/>
<reference evidence="3" key="1">
    <citation type="journal article" date="2015" name="PLoS Genet.">
        <title>The dynamic genome and transcriptome of the human fungal pathogen Blastomyces and close relative Emmonsia.</title>
        <authorList>
            <person name="Munoz J.F."/>
            <person name="Gauthier G.M."/>
            <person name="Desjardins C.A."/>
            <person name="Gallo J.E."/>
            <person name="Holder J."/>
            <person name="Sullivan T.D."/>
            <person name="Marty A.J."/>
            <person name="Carmen J.C."/>
            <person name="Chen Z."/>
            <person name="Ding L."/>
            <person name="Gujja S."/>
            <person name="Magrini V."/>
            <person name="Misas E."/>
            <person name="Mitreva M."/>
            <person name="Priest M."/>
            <person name="Saif S."/>
            <person name="Whiston E.A."/>
            <person name="Young S."/>
            <person name="Zeng Q."/>
            <person name="Goldman W.E."/>
            <person name="Mardis E.R."/>
            <person name="Taylor J.W."/>
            <person name="McEwen J.G."/>
            <person name="Clay O.K."/>
            <person name="Klein B.S."/>
            <person name="Cuomo C.A."/>
        </authorList>
    </citation>
    <scope>NUCLEOTIDE SEQUENCE [LARGE SCALE GENOMIC DNA]</scope>
    <source>
        <strain evidence="3">SLH14081</strain>
    </source>
</reference>
<feature type="compositionally biased region" description="Polar residues" evidence="1">
    <location>
        <begin position="42"/>
        <end position="52"/>
    </location>
</feature>
<feature type="region of interest" description="Disordered" evidence="1">
    <location>
        <begin position="36"/>
        <end position="75"/>
    </location>
</feature>
<evidence type="ECO:0000313" key="2">
    <source>
        <dbReference type="EMBL" id="OAT06032.1"/>
    </source>
</evidence>
<sequence length="75" mass="8008">MRSTLRMSAGKSKAHPHLAYRVLSIPREVTEAPKPLRISGQGEAQSESNTAHANPELAYIGLPGPVRPRPGPTAV</sequence>
<dbReference type="RefSeq" id="XP_031577009.1">
    <property type="nucleotide sequence ID" value="XM_031724476.1"/>
</dbReference>
<accession>A0A179UHS9</accession>
<gene>
    <name evidence="2" type="ORF">BDBG_16542</name>
</gene>
<keyword evidence="3" id="KW-1185">Reference proteome</keyword>
<protein>
    <submittedName>
        <fullName evidence="2">Uncharacterized protein</fullName>
    </submittedName>
</protein>
<evidence type="ECO:0000256" key="1">
    <source>
        <dbReference type="SAM" id="MobiDB-lite"/>
    </source>
</evidence>
<name>A0A179UHS9_BLAGS</name>
<proteinExistence type="predicted"/>
<dbReference type="KEGG" id="bgh:BDBG_16542"/>
<feature type="compositionally biased region" description="Pro residues" evidence="1">
    <location>
        <begin position="65"/>
        <end position="75"/>
    </location>
</feature>
<dbReference type="EMBL" id="GG657450">
    <property type="protein sequence ID" value="OAT06032.1"/>
    <property type="molecule type" value="Genomic_DNA"/>
</dbReference>
<evidence type="ECO:0000313" key="3">
    <source>
        <dbReference type="Proteomes" id="UP000002038"/>
    </source>
</evidence>
<dbReference type="AlphaFoldDB" id="A0A179UHS9"/>
<dbReference type="GeneID" id="42528625"/>